<evidence type="ECO:0000256" key="1">
    <source>
        <dbReference type="ARBA" id="ARBA00010641"/>
    </source>
</evidence>
<comment type="caution">
    <text evidence="7">The sequence shown here is derived from an EMBL/GenBank/DDBJ whole genome shotgun (WGS) entry which is preliminary data.</text>
</comment>
<dbReference type="EMBL" id="JAENIK010000009">
    <property type="protein sequence ID" value="MBK1815721.1"/>
    <property type="molecule type" value="Genomic_DNA"/>
</dbReference>
<dbReference type="NCBIfam" id="TIGR02937">
    <property type="entry name" value="sigma70-ECF"/>
    <property type="match status" value="1"/>
</dbReference>
<reference evidence="7" key="1">
    <citation type="submission" date="2021-01" db="EMBL/GenBank/DDBJ databases">
        <title>Modified the classification status of verrucomicrobia.</title>
        <authorList>
            <person name="Feng X."/>
        </authorList>
    </citation>
    <scope>NUCLEOTIDE SEQUENCE</scope>
    <source>
        <strain evidence="7">JCM 18052</strain>
    </source>
</reference>
<feature type="domain" description="RNA polymerase sigma factor 70 region 4 type 2" evidence="6">
    <location>
        <begin position="96"/>
        <end position="148"/>
    </location>
</feature>
<dbReference type="InterPro" id="IPR013249">
    <property type="entry name" value="RNA_pol_sigma70_r4_t2"/>
</dbReference>
<organism evidence="7 8">
    <name type="scientific">Luteolibacter yonseiensis</name>
    <dbReference type="NCBI Taxonomy" id="1144680"/>
    <lineage>
        <taxon>Bacteria</taxon>
        <taxon>Pseudomonadati</taxon>
        <taxon>Verrucomicrobiota</taxon>
        <taxon>Verrucomicrobiia</taxon>
        <taxon>Verrucomicrobiales</taxon>
        <taxon>Verrucomicrobiaceae</taxon>
        <taxon>Luteolibacter</taxon>
    </lineage>
</organism>
<gene>
    <name evidence="7" type="ORF">JIN84_08840</name>
</gene>
<dbReference type="PANTHER" id="PTHR43133:SF51">
    <property type="entry name" value="RNA POLYMERASE SIGMA FACTOR"/>
    <property type="match status" value="1"/>
</dbReference>
<keyword evidence="4" id="KW-0804">Transcription</keyword>
<dbReference type="GO" id="GO:0016987">
    <property type="term" value="F:sigma factor activity"/>
    <property type="evidence" value="ECO:0007669"/>
    <property type="project" value="UniProtKB-KW"/>
</dbReference>
<evidence type="ECO:0000256" key="2">
    <source>
        <dbReference type="ARBA" id="ARBA00023015"/>
    </source>
</evidence>
<keyword evidence="3" id="KW-0731">Sigma factor</keyword>
<dbReference type="Proteomes" id="UP000600139">
    <property type="component" value="Unassembled WGS sequence"/>
</dbReference>
<dbReference type="InterPro" id="IPR039425">
    <property type="entry name" value="RNA_pol_sigma-70-like"/>
</dbReference>
<evidence type="ECO:0000256" key="3">
    <source>
        <dbReference type="ARBA" id="ARBA00023082"/>
    </source>
</evidence>
<evidence type="ECO:0000313" key="7">
    <source>
        <dbReference type="EMBL" id="MBK1815721.1"/>
    </source>
</evidence>
<keyword evidence="2" id="KW-0805">Transcription regulation</keyword>
<dbReference type="SUPFAM" id="SSF88659">
    <property type="entry name" value="Sigma3 and sigma4 domains of RNA polymerase sigma factors"/>
    <property type="match status" value="1"/>
</dbReference>
<dbReference type="Gene3D" id="1.10.10.10">
    <property type="entry name" value="Winged helix-like DNA-binding domain superfamily/Winged helix DNA-binding domain"/>
    <property type="match status" value="1"/>
</dbReference>
<dbReference type="InterPro" id="IPR014284">
    <property type="entry name" value="RNA_pol_sigma-70_dom"/>
</dbReference>
<comment type="similarity">
    <text evidence="1">Belongs to the sigma-70 factor family. ECF subfamily.</text>
</comment>
<dbReference type="GO" id="GO:0003677">
    <property type="term" value="F:DNA binding"/>
    <property type="evidence" value="ECO:0007669"/>
    <property type="project" value="InterPro"/>
</dbReference>
<dbReference type="AlphaFoldDB" id="A0A934VBA3"/>
<dbReference type="InterPro" id="IPR013324">
    <property type="entry name" value="RNA_pol_sigma_r3/r4-like"/>
</dbReference>
<dbReference type="Pfam" id="PF04542">
    <property type="entry name" value="Sigma70_r2"/>
    <property type="match status" value="1"/>
</dbReference>
<feature type="domain" description="RNA polymerase sigma-70 region 2" evidence="5">
    <location>
        <begin position="8"/>
        <end position="67"/>
    </location>
</feature>
<name>A0A934VBA3_9BACT</name>
<protein>
    <submittedName>
        <fullName evidence="7">Sigma-70 family RNA polymerase sigma factor</fullName>
    </submittedName>
</protein>
<sequence>MTNCQAILCGYCKAALGPSEDAKDAWQRTNVTLWRKAAEWRPELDFLPWALAVARFEVLATVRDKQRERVAFDSDVVELMADESVQAAIDSGSRHEALDHCTGNLPDRQRRILFGHYVAGFPLAEIASANAMTEGAVKVLLLRVRRSLAACIEKYEQREVLP</sequence>
<evidence type="ECO:0000256" key="4">
    <source>
        <dbReference type="ARBA" id="ARBA00023163"/>
    </source>
</evidence>
<evidence type="ECO:0000259" key="5">
    <source>
        <dbReference type="Pfam" id="PF04542"/>
    </source>
</evidence>
<proteinExistence type="inferred from homology"/>
<dbReference type="InterPro" id="IPR036388">
    <property type="entry name" value="WH-like_DNA-bd_sf"/>
</dbReference>
<dbReference type="GO" id="GO:0006352">
    <property type="term" value="P:DNA-templated transcription initiation"/>
    <property type="evidence" value="ECO:0007669"/>
    <property type="project" value="InterPro"/>
</dbReference>
<evidence type="ECO:0000313" key="8">
    <source>
        <dbReference type="Proteomes" id="UP000600139"/>
    </source>
</evidence>
<keyword evidence="8" id="KW-1185">Reference proteome</keyword>
<dbReference type="PANTHER" id="PTHR43133">
    <property type="entry name" value="RNA POLYMERASE ECF-TYPE SIGMA FACTO"/>
    <property type="match status" value="1"/>
</dbReference>
<dbReference type="InterPro" id="IPR007627">
    <property type="entry name" value="RNA_pol_sigma70_r2"/>
</dbReference>
<evidence type="ECO:0000259" key="6">
    <source>
        <dbReference type="Pfam" id="PF08281"/>
    </source>
</evidence>
<dbReference type="Gene3D" id="1.10.1740.10">
    <property type="match status" value="1"/>
</dbReference>
<dbReference type="InterPro" id="IPR013325">
    <property type="entry name" value="RNA_pol_sigma_r2"/>
</dbReference>
<dbReference type="Pfam" id="PF08281">
    <property type="entry name" value="Sigma70_r4_2"/>
    <property type="match status" value="1"/>
</dbReference>
<accession>A0A934VBA3</accession>
<dbReference type="SUPFAM" id="SSF88946">
    <property type="entry name" value="Sigma2 domain of RNA polymerase sigma factors"/>
    <property type="match status" value="1"/>
</dbReference>